<accession>A0A9P8QGT5</accession>
<name>A0A9P8QGT5_WICPI</name>
<reference evidence="2" key="1">
    <citation type="journal article" date="2021" name="Open Biol.">
        <title>Shared evolutionary footprints suggest mitochondrial oxidative damage underlies multiple complex I losses in fungi.</title>
        <authorList>
            <person name="Schikora-Tamarit M.A."/>
            <person name="Marcet-Houben M."/>
            <person name="Nosek J."/>
            <person name="Gabaldon T."/>
        </authorList>
    </citation>
    <scope>NUCLEOTIDE SEQUENCE</scope>
    <source>
        <strain evidence="2">CBS2887</strain>
    </source>
</reference>
<keyword evidence="1" id="KW-1133">Transmembrane helix</keyword>
<evidence type="ECO:0000313" key="2">
    <source>
        <dbReference type="EMBL" id="KAH3688662.1"/>
    </source>
</evidence>
<comment type="caution">
    <text evidence="2">The sequence shown here is derived from an EMBL/GenBank/DDBJ whole genome shotgun (WGS) entry which is preliminary data.</text>
</comment>
<evidence type="ECO:0000313" key="3">
    <source>
        <dbReference type="Proteomes" id="UP000774326"/>
    </source>
</evidence>
<keyword evidence="1" id="KW-0472">Membrane</keyword>
<organism evidence="2 3">
    <name type="scientific">Wickerhamomyces pijperi</name>
    <name type="common">Yeast</name>
    <name type="synonym">Pichia pijperi</name>
    <dbReference type="NCBI Taxonomy" id="599730"/>
    <lineage>
        <taxon>Eukaryota</taxon>
        <taxon>Fungi</taxon>
        <taxon>Dikarya</taxon>
        <taxon>Ascomycota</taxon>
        <taxon>Saccharomycotina</taxon>
        <taxon>Saccharomycetes</taxon>
        <taxon>Phaffomycetales</taxon>
        <taxon>Wickerhamomycetaceae</taxon>
        <taxon>Wickerhamomyces</taxon>
    </lineage>
</organism>
<dbReference type="Proteomes" id="UP000774326">
    <property type="component" value="Unassembled WGS sequence"/>
</dbReference>
<feature type="transmembrane region" description="Helical" evidence="1">
    <location>
        <begin position="12"/>
        <end position="34"/>
    </location>
</feature>
<dbReference type="EMBL" id="JAEUBG010000218">
    <property type="protein sequence ID" value="KAH3688662.1"/>
    <property type="molecule type" value="Genomic_DNA"/>
</dbReference>
<reference evidence="2" key="2">
    <citation type="submission" date="2021-01" db="EMBL/GenBank/DDBJ databases">
        <authorList>
            <person name="Schikora-Tamarit M.A."/>
        </authorList>
    </citation>
    <scope>NUCLEOTIDE SEQUENCE</scope>
    <source>
        <strain evidence="2">CBS2887</strain>
    </source>
</reference>
<protein>
    <submittedName>
        <fullName evidence="2">Uncharacterized protein</fullName>
    </submittedName>
</protein>
<keyword evidence="3" id="KW-1185">Reference proteome</keyword>
<gene>
    <name evidence="2" type="ORF">WICPIJ_000353</name>
</gene>
<sequence length="140" mass="15007">MVFPGALSDFPAGLGLALLDFLDLPAGLGIFVIDLPAGFFFTVLRADFEAMVLDVIGWVVFWPYPLDEDGTDGEGVIGVVAVVLLMLVVVVDVYGFLGLMAIAAVVCSLFDSCTLIDCLIVVPFLILIRVSLRMFLGFLS</sequence>
<keyword evidence="1" id="KW-0812">Transmembrane</keyword>
<feature type="transmembrane region" description="Helical" evidence="1">
    <location>
        <begin position="76"/>
        <end position="106"/>
    </location>
</feature>
<feature type="transmembrane region" description="Helical" evidence="1">
    <location>
        <begin position="46"/>
        <end position="64"/>
    </location>
</feature>
<proteinExistence type="predicted"/>
<dbReference type="AlphaFoldDB" id="A0A9P8QGT5"/>
<evidence type="ECO:0000256" key="1">
    <source>
        <dbReference type="SAM" id="Phobius"/>
    </source>
</evidence>